<organism evidence="2 3">
    <name type="scientific">Strongyloides papillosus</name>
    <name type="common">Intestinal threadworm</name>
    <dbReference type="NCBI Taxonomy" id="174720"/>
    <lineage>
        <taxon>Eukaryota</taxon>
        <taxon>Metazoa</taxon>
        <taxon>Ecdysozoa</taxon>
        <taxon>Nematoda</taxon>
        <taxon>Chromadorea</taxon>
        <taxon>Rhabditida</taxon>
        <taxon>Tylenchina</taxon>
        <taxon>Panagrolaimomorpha</taxon>
        <taxon>Strongyloidoidea</taxon>
        <taxon>Strongyloididae</taxon>
        <taxon>Strongyloides</taxon>
    </lineage>
</organism>
<keyword evidence="2" id="KW-1185">Reference proteome</keyword>
<dbReference type="AlphaFoldDB" id="A0A0N5C7G4"/>
<protein>
    <submittedName>
        <fullName evidence="3">Ovule protein</fullName>
    </submittedName>
</protein>
<feature type="region of interest" description="Disordered" evidence="1">
    <location>
        <begin position="80"/>
        <end position="115"/>
    </location>
</feature>
<evidence type="ECO:0000256" key="1">
    <source>
        <dbReference type="SAM" id="MobiDB-lite"/>
    </source>
</evidence>
<evidence type="ECO:0000313" key="2">
    <source>
        <dbReference type="Proteomes" id="UP000046392"/>
    </source>
</evidence>
<evidence type="ECO:0000313" key="3">
    <source>
        <dbReference type="WBParaSite" id="SPAL_0001387700.1"/>
    </source>
</evidence>
<name>A0A0N5C7G4_STREA</name>
<sequence>MGTTMSSEPSSYKYYDKSIYTSKGSSKSPYSTQFSKEYWTRNKEDKLRNSTPSDRSAYQKMTYGEGKKDKFVSAFCDQPKTSISSSSSFSNNRIDRSPSNLFSSTSKSNQYYTFS</sequence>
<reference evidence="3" key="1">
    <citation type="submission" date="2017-02" db="UniProtKB">
        <authorList>
            <consortium name="WormBaseParasite"/>
        </authorList>
    </citation>
    <scope>IDENTIFICATION</scope>
</reference>
<accession>A0A0N5C7G4</accession>
<feature type="compositionally biased region" description="Polar residues" evidence="1">
    <location>
        <begin position="98"/>
        <end position="115"/>
    </location>
</feature>
<proteinExistence type="predicted"/>
<dbReference type="Proteomes" id="UP000046392">
    <property type="component" value="Unplaced"/>
</dbReference>
<dbReference type="WBParaSite" id="SPAL_0001387700.1">
    <property type="protein sequence ID" value="SPAL_0001387700.1"/>
    <property type="gene ID" value="SPAL_0001387700"/>
</dbReference>
<feature type="compositionally biased region" description="Low complexity" evidence="1">
    <location>
        <begin position="82"/>
        <end position="92"/>
    </location>
</feature>